<keyword evidence="1" id="KW-0805">Transcription regulation</keyword>
<evidence type="ECO:0000259" key="4">
    <source>
        <dbReference type="PROSITE" id="PS01124"/>
    </source>
</evidence>
<evidence type="ECO:0000256" key="2">
    <source>
        <dbReference type="ARBA" id="ARBA00023125"/>
    </source>
</evidence>
<dbReference type="SMART" id="SM00342">
    <property type="entry name" value="HTH_ARAC"/>
    <property type="match status" value="1"/>
</dbReference>
<dbReference type="InterPro" id="IPR014710">
    <property type="entry name" value="RmlC-like_jellyroll"/>
</dbReference>
<dbReference type="PANTHER" id="PTHR46796">
    <property type="entry name" value="HTH-TYPE TRANSCRIPTIONAL ACTIVATOR RHAS-RELATED"/>
    <property type="match status" value="1"/>
</dbReference>
<accession>A0ABX1Z8S4</accession>
<dbReference type="EMBL" id="WHOC01000107">
    <property type="protein sequence ID" value="NOU88321.1"/>
    <property type="molecule type" value="Genomic_DNA"/>
</dbReference>
<dbReference type="InterPro" id="IPR003313">
    <property type="entry name" value="AraC-bd"/>
</dbReference>
<protein>
    <submittedName>
        <fullName evidence="5">Helix-turn-helix domain-containing protein</fullName>
    </submittedName>
</protein>
<dbReference type="Gene3D" id="1.10.10.60">
    <property type="entry name" value="Homeodomain-like"/>
    <property type="match status" value="2"/>
</dbReference>
<dbReference type="InterPro" id="IPR037923">
    <property type="entry name" value="HTH-like"/>
</dbReference>
<dbReference type="PROSITE" id="PS01124">
    <property type="entry name" value="HTH_ARAC_FAMILY_2"/>
    <property type="match status" value="1"/>
</dbReference>
<keyword evidence="3" id="KW-0804">Transcription</keyword>
<dbReference type="Proteomes" id="UP000658690">
    <property type="component" value="Unassembled WGS sequence"/>
</dbReference>
<dbReference type="SUPFAM" id="SSF46689">
    <property type="entry name" value="Homeodomain-like"/>
    <property type="match status" value="2"/>
</dbReference>
<sequence>MLEIVSHFDPEKFTRFFNCSKGGANRLTVSIHEHIRFSLYQVSEFNYVTHRISQEAQSFYSFSFISEGAVRIEADGKTYFANSGDVMVHRANIPFSVIAEKPGTHMFINLDFHVMDQVDFFQLYLLPRVITLHKPVQYLQTFKLLKSVWNCTEDGLRDVKSTMLVFQLLYEMIESVGIRQALQAGQEPAVPDRLAQVIPYIEKNLKDRITREQLAKIANLNPVYFSRLFQKQYGITPMNMVHKLQMKRALQMLENPEYTVEFIALECGFYDAPYFNRIFQRTHMMTPGMYRKKMEASKNGYFD</sequence>
<feature type="domain" description="HTH araC/xylS-type" evidence="4">
    <location>
        <begin position="195"/>
        <end position="293"/>
    </location>
</feature>
<proteinExistence type="predicted"/>
<reference evidence="5 6" key="1">
    <citation type="submission" date="2019-10" db="EMBL/GenBank/DDBJ databases">
        <title>Description of Paenibacillus choica sp. nov.</title>
        <authorList>
            <person name="Carlier A."/>
            <person name="Qi S."/>
        </authorList>
    </citation>
    <scope>NUCLEOTIDE SEQUENCE [LARGE SCALE GENOMIC DNA]</scope>
    <source>
        <strain evidence="5 6">LMG 31460</strain>
    </source>
</reference>
<evidence type="ECO:0000313" key="5">
    <source>
        <dbReference type="EMBL" id="NOU88321.1"/>
    </source>
</evidence>
<dbReference type="InterPro" id="IPR050204">
    <property type="entry name" value="AraC_XylS_family_regulators"/>
</dbReference>
<keyword evidence="2" id="KW-0238">DNA-binding</keyword>
<evidence type="ECO:0000256" key="3">
    <source>
        <dbReference type="ARBA" id="ARBA00023163"/>
    </source>
</evidence>
<evidence type="ECO:0000256" key="1">
    <source>
        <dbReference type="ARBA" id="ARBA00023015"/>
    </source>
</evidence>
<dbReference type="Pfam" id="PF02311">
    <property type="entry name" value="AraC_binding"/>
    <property type="match status" value="1"/>
</dbReference>
<evidence type="ECO:0000313" key="6">
    <source>
        <dbReference type="Proteomes" id="UP000658690"/>
    </source>
</evidence>
<organism evidence="5 6">
    <name type="scientific">Paenibacillus germinis</name>
    <dbReference type="NCBI Taxonomy" id="2654979"/>
    <lineage>
        <taxon>Bacteria</taxon>
        <taxon>Bacillati</taxon>
        <taxon>Bacillota</taxon>
        <taxon>Bacilli</taxon>
        <taxon>Bacillales</taxon>
        <taxon>Paenibacillaceae</taxon>
        <taxon>Paenibacillus</taxon>
    </lineage>
</organism>
<dbReference type="InterPro" id="IPR018060">
    <property type="entry name" value="HTH_AraC"/>
</dbReference>
<dbReference type="Gene3D" id="2.60.120.10">
    <property type="entry name" value="Jelly Rolls"/>
    <property type="match status" value="1"/>
</dbReference>
<dbReference type="InterPro" id="IPR009057">
    <property type="entry name" value="Homeodomain-like_sf"/>
</dbReference>
<keyword evidence="6" id="KW-1185">Reference proteome</keyword>
<dbReference type="Pfam" id="PF12833">
    <property type="entry name" value="HTH_18"/>
    <property type="match status" value="1"/>
</dbReference>
<gene>
    <name evidence="5" type="ORF">GC102_21530</name>
</gene>
<name>A0ABX1Z8S4_9BACL</name>
<dbReference type="SUPFAM" id="SSF51215">
    <property type="entry name" value="Regulatory protein AraC"/>
    <property type="match status" value="1"/>
</dbReference>
<comment type="caution">
    <text evidence="5">The sequence shown here is derived from an EMBL/GenBank/DDBJ whole genome shotgun (WGS) entry which is preliminary data.</text>
</comment>